<dbReference type="InterPro" id="IPR016024">
    <property type="entry name" value="ARM-type_fold"/>
</dbReference>
<sequence length="187" mass="21072">MNNMKNIKEMLDLGTIDEKIKILESLSFSNDEEIIQKIISKLDDENIQIRGEAFSALVSNENEISNLLIENLDSQNKNIRGYLSLVLANRNDSNSIPEIIKLTNDQSSMVRACALGALGHLKARQAKEVIDNCLFDPNLEVRKSALQAMIYLEYPISTEKIKEILKEKDSELERLLVNVKKSGPKGI</sequence>
<dbReference type="Pfam" id="PF13646">
    <property type="entry name" value="HEAT_2"/>
    <property type="match status" value="1"/>
</dbReference>
<gene>
    <name evidence="1" type="ORF">BG20_I0511</name>
</gene>
<organism evidence="1 2">
    <name type="scientific">Candidatus Nitrosarchaeum limnium BG20</name>
    <dbReference type="NCBI Taxonomy" id="859192"/>
    <lineage>
        <taxon>Archaea</taxon>
        <taxon>Nitrososphaerota</taxon>
        <taxon>Nitrososphaeria</taxon>
        <taxon>Nitrosopumilales</taxon>
        <taxon>Nitrosopumilaceae</taxon>
        <taxon>Nitrosarchaeum</taxon>
    </lineage>
</organism>
<dbReference type="Gene3D" id="1.25.10.10">
    <property type="entry name" value="Leucine-rich Repeat Variant"/>
    <property type="match status" value="1"/>
</dbReference>
<dbReference type="EMBL" id="AHJG01000246">
    <property type="protein sequence ID" value="EPA04835.1"/>
    <property type="molecule type" value="Genomic_DNA"/>
</dbReference>
<name>S2E0E9_9ARCH</name>
<accession>S2E0E9</accession>
<evidence type="ECO:0000313" key="2">
    <source>
        <dbReference type="Proteomes" id="UP000014065"/>
    </source>
</evidence>
<evidence type="ECO:0000313" key="1">
    <source>
        <dbReference type="EMBL" id="EPA04835.1"/>
    </source>
</evidence>
<keyword evidence="2" id="KW-1185">Reference proteome</keyword>
<protein>
    <submittedName>
        <fullName evidence="1">PBS lyase HEAT-like repeat protein</fullName>
    </submittedName>
</protein>
<proteinExistence type="predicted"/>
<comment type="caution">
    <text evidence="1">The sequence shown here is derived from an EMBL/GenBank/DDBJ whole genome shotgun (WGS) entry which is preliminary data.</text>
</comment>
<dbReference type="SUPFAM" id="SSF48371">
    <property type="entry name" value="ARM repeat"/>
    <property type="match status" value="1"/>
</dbReference>
<dbReference type="GO" id="GO:0016829">
    <property type="term" value="F:lyase activity"/>
    <property type="evidence" value="ECO:0007669"/>
    <property type="project" value="UniProtKB-KW"/>
</dbReference>
<dbReference type="AlphaFoldDB" id="S2E0E9"/>
<dbReference type="Proteomes" id="UP000014065">
    <property type="component" value="Unassembled WGS sequence"/>
</dbReference>
<reference evidence="1 2" key="1">
    <citation type="journal article" date="2012" name="J. Bacteriol.">
        <title>Genome Sequence of "Candidatus Nitrosoarchaeum limnia" BG20, a Low-Salinity Ammonia-Oxidizing Archaeon from the San Francisco Bay Estuary.</title>
        <authorList>
            <person name="Mosier A.C."/>
            <person name="Allen E.E."/>
            <person name="Kim M."/>
            <person name="Ferriera S."/>
            <person name="Francis C.A."/>
        </authorList>
    </citation>
    <scope>NUCLEOTIDE SEQUENCE [LARGE SCALE GENOMIC DNA]</scope>
    <source>
        <strain evidence="1 2">BG20</strain>
    </source>
</reference>
<keyword evidence="1" id="KW-0456">Lyase</keyword>
<dbReference type="InterPro" id="IPR011989">
    <property type="entry name" value="ARM-like"/>
</dbReference>